<accession>A0AAE0CYM9</accession>
<feature type="region of interest" description="Disordered" evidence="1">
    <location>
        <begin position="41"/>
        <end position="73"/>
    </location>
</feature>
<proteinExistence type="predicted"/>
<name>A0AAE0CYM9_COLKA</name>
<comment type="caution">
    <text evidence="2">The sequence shown here is derived from an EMBL/GenBank/DDBJ whole genome shotgun (WGS) entry which is preliminary data.</text>
</comment>
<evidence type="ECO:0000313" key="2">
    <source>
        <dbReference type="EMBL" id="KAK2730169.1"/>
    </source>
</evidence>
<protein>
    <submittedName>
        <fullName evidence="2">Uncharacterized protein</fullName>
    </submittedName>
</protein>
<evidence type="ECO:0000313" key="3">
    <source>
        <dbReference type="Proteomes" id="UP001281614"/>
    </source>
</evidence>
<dbReference type="Proteomes" id="UP001281614">
    <property type="component" value="Unassembled WGS sequence"/>
</dbReference>
<dbReference type="EMBL" id="VYYT01000699">
    <property type="protein sequence ID" value="KAK2730169.1"/>
    <property type="molecule type" value="Genomic_DNA"/>
</dbReference>
<reference evidence="2" key="1">
    <citation type="submission" date="2023-02" db="EMBL/GenBank/DDBJ databases">
        <title>Colletotrichum kahawae CIFC_Que2 genome sequencing and assembly.</title>
        <authorList>
            <person name="Baroncelli R."/>
        </authorList>
    </citation>
    <scope>NUCLEOTIDE SEQUENCE</scope>
    <source>
        <strain evidence="2">CIFC_Que2</strain>
    </source>
</reference>
<organism evidence="2 3">
    <name type="scientific">Colletotrichum kahawae</name>
    <name type="common">Coffee berry disease fungus</name>
    <dbReference type="NCBI Taxonomy" id="34407"/>
    <lineage>
        <taxon>Eukaryota</taxon>
        <taxon>Fungi</taxon>
        <taxon>Dikarya</taxon>
        <taxon>Ascomycota</taxon>
        <taxon>Pezizomycotina</taxon>
        <taxon>Sordariomycetes</taxon>
        <taxon>Hypocreomycetidae</taxon>
        <taxon>Glomerellales</taxon>
        <taxon>Glomerellaceae</taxon>
        <taxon>Colletotrichum</taxon>
        <taxon>Colletotrichum gloeosporioides species complex</taxon>
    </lineage>
</organism>
<sequence>MCFDNITPTQPPPATIRLRHHQCVQTSRQSGWPVTPPKASDLFPHHKLQTTPSIPLPHPISSRTSPSPAKPKKKKFVEMVSCRKESLVMTTTCQFSFAGTHSRINPHSTQCCFQTMFPDRVASQPHTKTSKRHLAAARLTR</sequence>
<gene>
    <name evidence="2" type="ORF">CKAH01_09691</name>
</gene>
<dbReference type="AlphaFoldDB" id="A0AAE0CYM9"/>
<evidence type="ECO:0000256" key="1">
    <source>
        <dbReference type="SAM" id="MobiDB-lite"/>
    </source>
</evidence>
<keyword evidence="3" id="KW-1185">Reference proteome</keyword>